<dbReference type="InterPro" id="IPR017850">
    <property type="entry name" value="Alkaline_phosphatase_core_sf"/>
</dbReference>
<reference evidence="2" key="1">
    <citation type="submission" date="2020-01" db="EMBL/GenBank/DDBJ databases">
        <authorList>
            <person name="Yang Y."/>
            <person name="Kwon Y.M."/>
        </authorList>
    </citation>
    <scope>NUCLEOTIDE SEQUENCE</scope>
    <source>
        <strain evidence="2">PG104</strain>
    </source>
</reference>
<name>A0A8J8MV21_9RHOB</name>
<keyword evidence="1" id="KW-1133">Transmembrane helix</keyword>
<proteinExistence type="predicted"/>
<dbReference type="EMBL" id="CP047289">
    <property type="protein sequence ID" value="QUS36951.1"/>
    <property type="molecule type" value="Genomic_DNA"/>
</dbReference>
<keyword evidence="1" id="KW-0812">Transmembrane</keyword>
<dbReference type="KEGG" id="fap:GR316_09020"/>
<keyword evidence="1" id="KW-0472">Membrane</keyword>
<gene>
    <name evidence="2" type="ORF">GR316_09020</name>
</gene>
<accession>A0A8J8MV21</accession>
<keyword evidence="3" id="KW-1185">Reference proteome</keyword>
<evidence type="ECO:0000256" key="1">
    <source>
        <dbReference type="SAM" id="Phobius"/>
    </source>
</evidence>
<feature type="transmembrane region" description="Helical" evidence="1">
    <location>
        <begin position="130"/>
        <end position="148"/>
    </location>
</feature>
<sequence>MTTSSRTDVWRPAMAALMLGFVLWLPGNGRAIPAELPAVLLLAALPPLRLPLLGILVLTLLLKAGDAGLQGAFGRPFNLVTDWQLLGAAWQLGRGSLGLWRMMLGVGAAILLLGVLTLGIRWSLRQRRGGWAGLAILAVFAILPPQAATTRMLADKALTTRATLADLAAFRRAAATDPFAGQDGLLAALRGRDTAIIFVESYGRTSFAVPDNAAHPQLLHRAEARLAGAGLAMRSGWLTSPVMGGQSWLAHATLSAGLPITDQGRYGALLASPRRTLFHLASEAGLHTAAFTPQTTEAWPEGTMLGFREIRDAAHLGYAGRALNWVTMPDQYVLSVLERRMRVLGPPLFAEVDLASSHAPWVPVIGMRDWDTIGDGRGFDGTGWDRRTPREVWADPDTVRAQYSAAILYSLQAVTEFVERQAGSGMLAVILGDHQPAGFVAQMDNRDVPVHMIGPPDLIRRIDGWGWTPGLVPAADLPALPMDGFRDRFLNAFGAADTGG</sequence>
<dbReference type="SUPFAM" id="SSF53649">
    <property type="entry name" value="Alkaline phosphatase-like"/>
    <property type="match status" value="1"/>
</dbReference>
<feature type="transmembrane region" description="Helical" evidence="1">
    <location>
        <begin position="99"/>
        <end position="118"/>
    </location>
</feature>
<organism evidence="2 3">
    <name type="scientific">Falsirhodobacter algicola</name>
    <dbReference type="NCBI Taxonomy" id="2692330"/>
    <lineage>
        <taxon>Bacteria</taxon>
        <taxon>Pseudomonadati</taxon>
        <taxon>Pseudomonadota</taxon>
        <taxon>Alphaproteobacteria</taxon>
        <taxon>Rhodobacterales</taxon>
        <taxon>Paracoccaceae</taxon>
        <taxon>Falsirhodobacter</taxon>
    </lineage>
</organism>
<dbReference type="Gene3D" id="3.40.720.10">
    <property type="entry name" value="Alkaline Phosphatase, subunit A"/>
    <property type="match status" value="1"/>
</dbReference>
<dbReference type="Proteomes" id="UP000679284">
    <property type="component" value="Chromosome"/>
</dbReference>
<evidence type="ECO:0000313" key="3">
    <source>
        <dbReference type="Proteomes" id="UP000679284"/>
    </source>
</evidence>
<dbReference type="AlphaFoldDB" id="A0A8J8MV21"/>
<evidence type="ECO:0000313" key="2">
    <source>
        <dbReference type="EMBL" id="QUS36951.1"/>
    </source>
</evidence>
<feature type="transmembrane region" description="Helical" evidence="1">
    <location>
        <begin position="41"/>
        <end position="61"/>
    </location>
</feature>
<protein>
    <submittedName>
        <fullName evidence="2">Sulfatase</fullName>
    </submittedName>
</protein>